<dbReference type="InterPro" id="IPR003779">
    <property type="entry name" value="CMD-like"/>
</dbReference>
<organism evidence="2 3">
    <name type="scientific">Eiseniibacteriota bacterium</name>
    <dbReference type="NCBI Taxonomy" id="2212470"/>
    <lineage>
        <taxon>Bacteria</taxon>
        <taxon>Candidatus Eiseniibacteriota</taxon>
    </lineage>
</organism>
<name>A0ABV6YIZ7_UNCEI</name>
<gene>
    <name evidence="2" type="ORF">ACFL6M_01070</name>
</gene>
<accession>A0ABV6YIZ7</accession>
<dbReference type="NCBIfam" id="TIGR00778">
    <property type="entry name" value="ahpD_dom"/>
    <property type="match status" value="1"/>
</dbReference>
<evidence type="ECO:0000313" key="3">
    <source>
        <dbReference type="Proteomes" id="UP001593833"/>
    </source>
</evidence>
<evidence type="ECO:0000313" key="2">
    <source>
        <dbReference type="EMBL" id="MFC1572164.1"/>
    </source>
</evidence>
<dbReference type="InterPro" id="IPR029032">
    <property type="entry name" value="AhpD-like"/>
</dbReference>
<evidence type="ECO:0000259" key="1">
    <source>
        <dbReference type="Pfam" id="PF02627"/>
    </source>
</evidence>
<dbReference type="SUPFAM" id="SSF69118">
    <property type="entry name" value="AhpD-like"/>
    <property type="match status" value="1"/>
</dbReference>
<reference evidence="2 3" key="1">
    <citation type="submission" date="2024-09" db="EMBL/GenBank/DDBJ databases">
        <authorList>
            <person name="D'Angelo T."/>
        </authorList>
    </citation>
    <scope>NUCLEOTIDE SEQUENCE [LARGE SCALE GENOMIC DNA]</scope>
    <source>
        <strain evidence="2">SAG AM-320-E07</strain>
    </source>
</reference>
<comment type="caution">
    <text evidence="2">The sequence shown here is derived from an EMBL/GenBank/DDBJ whole genome shotgun (WGS) entry which is preliminary data.</text>
</comment>
<dbReference type="EMBL" id="JBHPKH010000005">
    <property type="protein sequence ID" value="MFC1572164.1"/>
    <property type="molecule type" value="Genomic_DNA"/>
</dbReference>
<keyword evidence="3" id="KW-1185">Reference proteome</keyword>
<dbReference type="Pfam" id="PF02627">
    <property type="entry name" value="CMD"/>
    <property type="match status" value="1"/>
</dbReference>
<protein>
    <submittedName>
        <fullName evidence="2">Carboxymuconolactone decarboxylase family protein</fullName>
    </submittedName>
</protein>
<proteinExistence type="predicted"/>
<dbReference type="InterPro" id="IPR004675">
    <property type="entry name" value="AhpD_core"/>
</dbReference>
<dbReference type="Proteomes" id="UP001593833">
    <property type="component" value="Unassembled WGS sequence"/>
</dbReference>
<sequence length="91" mass="9449">MSELSNREQELVALGAAIACNCLSCIEYHIPEARKAGLSDGQIKEAAQIADKVRRVPARLVLQTTLARIGEGPIDLAEPGGAGCDCTGADG</sequence>
<dbReference type="Gene3D" id="1.20.1290.10">
    <property type="entry name" value="AhpD-like"/>
    <property type="match status" value="1"/>
</dbReference>
<feature type="domain" description="Carboxymuconolactone decarboxylase-like" evidence="1">
    <location>
        <begin position="3"/>
        <end position="58"/>
    </location>
</feature>